<dbReference type="PROSITE" id="PS00211">
    <property type="entry name" value="ABC_TRANSPORTER_1"/>
    <property type="match status" value="1"/>
</dbReference>
<dbReference type="OrthoDB" id="6593433at2759"/>
<evidence type="ECO:0000256" key="2">
    <source>
        <dbReference type="ARBA" id="ARBA00022840"/>
    </source>
</evidence>
<dbReference type="InterPro" id="IPR003439">
    <property type="entry name" value="ABC_transporter-like_ATP-bd"/>
</dbReference>
<dbReference type="PROSITE" id="PS50893">
    <property type="entry name" value="ABC_TRANSPORTER_2"/>
    <property type="match status" value="1"/>
</dbReference>
<keyword evidence="5" id="KW-1185">Reference proteome</keyword>
<dbReference type="InterPro" id="IPR027417">
    <property type="entry name" value="P-loop_NTPase"/>
</dbReference>
<accession>A0A9P5Y9N7</accession>
<dbReference type="PANTHER" id="PTHR43119:SF1">
    <property type="entry name" value="ABC TRANSPORTER DOMAIN-CONTAINING PROTEIN"/>
    <property type="match status" value="1"/>
</dbReference>
<protein>
    <submittedName>
        <fullName evidence="4">P-loop containing nucleoside triphosphate hydrolase protein</fullName>
    </submittedName>
</protein>
<dbReference type="Proteomes" id="UP000807353">
    <property type="component" value="Unassembled WGS sequence"/>
</dbReference>
<organism evidence="4 5">
    <name type="scientific">Collybia nuda</name>
    <dbReference type="NCBI Taxonomy" id="64659"/>
    <lineage>
        <taxon>Eukaryota</taxon>
        <taxon>Fungi</taxon>
        <taxon>Dikarya</taxon>
        <taxon>Basidiomycota</taxon>
        <taxon>Agaricomycotina</taxon>
        <taxon>Agaricomycetes</taxon>
        <taxon>Agaricomycetidae</taxon>
        <taxon>Agaricales</taxon>
        <taxon>Tricholomatineae</taxon>
        <taxon>Clitocybaceae</taxon>
        <taxon>Collybia</taxon>
    </lineage>
</organism>
<sequence length="242" mass="26455">MIASLLRLFHMSPPLVELCNVSCVKDEQPLFRDVNLVVNEVILRGKSGSGKTTLLKCIAHLILYGGSILYRGSAPTIYGVPSYRIRVLYVPQRPSMLPGSPQDFLSAIIALDAHKALAKKSAQRTSPLQRAMDIASSWDISPQLWDREWSNLSGGEAQRIALAIALGLDSAELLLLDEPTSALDPASSLAVERYLINEVRSERASLKAIMWITHSDEQGGRVGNKFIQISGGKCREEQGSSV</sequence>
<keyword evidence="2" id="KW-0067">ATP-binding</keyword>
<dbReference type="PANTHER" id="PTHR43119">
    <property type="entry name" value="ABC TRANSPORT PROTEIN ATP-BINDING COMPONENT-RELATED"/>
    <property type="match status" value="1"/>
</dbReference>
<evidence type="ECO:0000313" key="4">
    <source>
        <dbReference type="EMBL" id="KAF9464714.1"/>
    </source>
</evidence>
<dbReference type="EMBL" id="MU150252">
    <property type="protein sequence ID" value="KAF9464714.1"/>
    <property type="molecule type" value="Genomic_DNA"/>
</dbReference>
<evidence type="ECO:0000259" key="3">
    <source>
        <dbReference type="PROSITE" id="PS50893"/>
    </source>
</evidence>
<proteinExistence type="predicted"/>
<keyword evidence="1" id="KW-0547">Nucleotide-binding</keyword>
<reference evidence="4" key="1">
    <citation type="submission" date="2020-11" db="EMBL/GenBank/DDBJ databases">
        <authorList>
            <consortium name="DOE Joint Genome Institute"/>
            <person name="Ahrendt S."/>
            <person name="Riley R."/>
            <person name="Andreopoulos W."/>
            <person name="Labutti K."/>
            <person name="Pangilinan J."/>
            <person name="Ruiz-Duenas F.J."/>
            <person name="Barrasa J.M."/>
            <person name="Sanchez-Garcia M."/>
            <person name="Camarero S."/>
            <person name="Miyauchi S."/>
            <person name="Serrano A."/>
            <person name="Linde D."/>
            <person name="Babiker R."/>
            <person name="Drula E."/>
            <person name="Ayuso-Fernandez I."/>
            <person name="Pacheco R."/>
            <person name="Padilla G."/>
            <person name="Ferreira P."/>
            <person name="Barriuso J."/>
            <person name="Kellner H."/>
            <person name="Castanera R."/>
            <person name="Alfaro M."/>
            <person name="Ramirez L."/>
            <person name="Pisabarro A.G."/>
            <person name="Kuo A."/>
            <person name="Tritt A."/>
            <person name="Lipzen A."/>
            <person name="He G."/>
            <person name="Yan M."/>
            <person name="Ng V."/>
            <person name="Cullen D."/>
            <person name="Martin F."/>
            <person name="Rosso M.-N."/>
            <person name="Henrissat B."/>
            <person name="Hibbett D."/>
            <person name="Martinez A.T."/>
            <person name="Grigoriev I.V."/>
        </authorList>
    </citation>
    <scope>NUCLEOTIDE SEQUENCE</scope>
    <source>
        <strain evidence="4">CBS 247.69</strain>
    </source>
</reference>
<evidence type="ECO:0000256" key="1">
    <source>
        <dbReference type="ARBA" id="ARBA00022741"/>
    </source>
</evidence>
<dbReference type="GO" id="GO:0016887">
    <property type="term" value="F:ATP hydrolysis activity"/>
    <property type="evidence" value="ECO:0007669"/>
    <property type="project" value="InterPro"/>
</dbReference>
<dbReference type="AlphaFoldDB" id="A0A9P5Y9N7"/>
<evidence type="ECO:0000313" key="5">
    <source>
        <dbReference type="Proteomes" id="UP000807353"/>
    </source>
</evidence>
<dbReference type="SMART" id="SM00382">
    <property type="entry name" value="AAA"/>
    <property type="match status" value="1"/>
</dbReference>
<dbReference type="Pfam" id="PF00005">
    <property type="entry name" value="ABC_tran"/>
    <property type="match status" value="1"/>
</dbReference>
<dbReference type="SUPFAM" id="SSF52540">
    <property type="entry name" value="P-loop containing nucleoside triphosphate hydrolases"/>
    <property type="match status" value="1"/>
</dbReference>
<dbReference type="Gene3D" id="3.40.50.300">
    <property type="entry name" value="P-loop containing nucleotide triphosphate hydrolases"/>
    <property type="match status" value="1"/>
</dbReference>
<dbReference type="GO" id="GO:0005524">
    <property type="term" value="F:ATP binding"/>
    <property type="evidence" value="ECO:0007669"/>
    <property type="project" value="UniProtKB-KW"/>
</dbReference>
<dbReference type="InterPro" id="IPR017871">
    <property type="entry name" value="ABC_transporter-like_CS"/>
</dbReference>
<keyword evidence="4" id="KW-0378">Hydrolase</keyword>
<name>A0A9P5Y9N7_9AGAR</name>
<dbReference type="InterPro" id="IPR003593">
    <property type="entry name" value="AAA+_ATPase"/>
</dbReference>
<feature type="domain" description="ABC transporter" evidence="3">
    <location>
        <begin position="16"/>
        <end position="242"/>
    </location>
</feature>
<comment type="caution">
    <text evidence="4">The sequence shown here is derived from an EMBL/GenBank/DDBJ whole genome shotgun (WGS) entry which is preliminary data.</text>
</comment>
<gene>
    <name evidence="4" type="ORF">BDZ94DRAFT_461887</name>
</gene>